<dbReference type="SUPFAM" id="SSF52540">
    <property type="entry name" value="P-loop containing nucleoside triphosphate hydrolases"/>
    <property type="match status" value="1"/>
</dbReference>
<evidence type="ECO:0000256" key="11">
    <source>
        <dbReference type="HAMAP-Rule" id="MF_00109"/>
    </source>
</evidence>
<dbReference type="Proteomes" id="UP000199197">
    <property type="component" value="Unassembled WGS sequence"/>
</dbReference>
<comment type="pathway">
    <text evidence="1 11">Metabolic intermediate biosynthesis; chorismate biosynthesis; chorismate from D-erythrose 4-phosphate and phosphoenolpyruvate: step 5/7.</text>
</comment>
<dbReference type="PANTHER" id="PTHR21087:SF16">
    <property type="entry name" value="SHIKIMATE KINASE 1, CHLOROPLASTIC"/>
    <property type="match status" value="1"/>
</dbReference>
<evidence type="ECO:0000256" key="7">
    <source>
        <dbReference type="ARBA" id="ARBA00022777"/>
    </source>
</evidence>
<dbReference type="GO" id="GO:0005524">
    <property type="term" value="F:ATP binding"/>
    <property type="evidence" value="ECO:0007669"/>
    <property type="project" value="UniProtKB-UniRule"/>
</dbReference>
<dbReference type="RefSeq" id="WP_092349675.1">
    <property type="nucleotide sequence ID" value="NZ_CZVW01000010.1"/>
</dbReference>
<comment type="function">
    <text evidence="11">Catalyzes the specific phosphorylation of the 3-hydroxyl group of shikimic acid using ATP as a cosubstrate.</text>
</comment>
<keyword evidence="7 11" id="KW-0418">Kinase</keyword>
<feature type="binding site" evidence="11">
    <location>
        <position position="35"/>
    </location>
    <ligand>
        <name>substrate</name>
    </ligand>
</feature>
<keyword evidence="8 11" id="KW-0067">ATP-binding</keyword>
<dbReference type="PRINTS" id="PR01100">
    <property type="entry name" value="SHIKIMTKNASE"/>
</dbReference>
<evidence type="ECO:0000256" key="9">
    <source>
        <dbReference type="ARBA" id="ARBA00023141"/>
    </source>
</evidence>
<comment type="catalytic activity">
    <reaction evidence="10 11">
        <text>shikimate + ATP = 3-phosphoshikimate + ADP + H(+)</text>
        <dbReference type="Rhea" id="RHEA:13121"/>
        <dbReference type="ChEBI" id="CHEBI:15378"/>
        <dbReference type="ChEBI" id="CHEBI:30616"/>
        <dbReference type="ChEBI" id="CHEBI:36208"/>
        <dbReference type="ChEBI" id="CHEBI:145989"/>
        <dbReference type="ChEBI" id="CHEBI:456216"/>
        <dbReference type="EC" id="2.7.1.71"/>
    </reaction>
</comment>
<accession>A0A0P1N076</accession>
<keyword evidence="11" id="KW-0963">Cytoplasm</keyword>
<dbReference type="Pfam" id="PF01202">
    <property type="entry name" value="SKI"/>
    <property type="match status" value="1"/>
</dbReference>
<keyword evidence="9 11" id="KW-0057">Aromatic amino acid biosynthesis</keyword>
<dbReference type="GO" id="GO:0000287">
    <property type="term" value="F:magnesium ion binding"/>
    <property type="evidence" value="ECO:0007669"/>
    <property type="project" value="UniProtKB-UniRule"/>
</dbReference>
<keyword evidence="11" id="KW-0460">Magnesium</keyword>
<name>A0A0P1N076_9BACT</name>
<dbReference type="GO" id="GO:0009073">
    <property type="term" value="P:aromatic amino acid family biosynthetic process"/>
    <property type="evidence" value="ECO:0007669"/>
    <property type="project" value="UniProtKB-KW"/>
</dbReference>
<feature type="binding site" evidence="11">
    <location>
        <position position="17"/>
    </location>
    <ligand>
        <name>Mg(2+)</name>
        <dbReference type="ChEBI" id="CHEBI:18420"/>
    </ligand>
</feature>
<dbReference type="PANTHER" id="PTHR21087">
    <property type="entry name" value="SHIKIMATE KINASE"/>
    <property type="match status" value="1"/>
</dbReference>
<feature type="binding site" evidence="11">
    <location>
        <position position="120"/>
    </location>
    <ligand>
        <name>ATP</name>
        <dbReference type="ChEBI" id="CHEBI:30616"/>
    </ligand>
</feature>
<evidence type="ECO:0000256" key="6">
    <source>
        <dbReference type="ARBA" id="ARBA00022741"/>
    </source>
</evidence>
<keyword evidence="4 11" id="KW-0028">Amino-acid biosynthesis</keyword>
<comment type="subcellular location">
    <subcellularLocation>
        <location evidence="11">Cytoplasm</location>
    </subcellularLocation>
</comment>
<dbReference type="EC" id="2.7.1.71" evidence="3 11"/>
<dbReference type="EMBL" id="CZVW01000010">
    <property type="protein sequence ID" value="CUT01668.1"/>
    <property type="molecule type" value="Genomic_DNA"/>
</dbReference>
<keyword evidence="11" id="KW-0479">Metal-binding</keyword>
<dbReference type="OrthoDB" id="9800332at2"/>
<dbReference type="GO" id="GO:0004765">
    <property type="term" value="F:shikimate kinase activity"/>
    <property type="evidence" value="ECO:0007669"/>
    <property type="project" value="UniProtKB-UniRule"/>
</dbReference>
<keyword evidence="5 11" id="KW-0808">Transferase</keyword>
<evidence type="ECO:0000256" key="4">
    <source>
        <dbReference type="ARBA" id="ARBA00022605"/>
    </source>
</evidence>
<feature type="binding site" evidence="11">
    <location>
        <position position="82"/>
    </location>
    <ligand>
        <name>substrate</name>
    </ligand>
</feature>
<feature type="binding site" evidence="11">
    <location>
        <begin position="13"/>
        <end position="18"/>
    </location>
    <ligand>
        <name>ATP</name>
        <dbReference type="ChEBI" id="CHEBI:30616"/>
    </ligand>
</feature>
<evidence type="ECO:0000313" key="12">
    <source>
        <dbReference type="EMBL" id="CUT01668.1"/>
    </source>
</evidence>
<comment type="similarity">
    <text evidence="2 11">Belongs to the shikimate kinase family.</text>
</comment>
<sequence length="181" mass="20606">MKKALVFLTGFMGSGKSTIGPILAKEIGYDFIDVDELIEKIDGRKIVDIFREDGEIYFRNLERQILIETVLKLSKFVVALGGGTITFSDNLFLVKRSGILIYLKASPEILLQRIKFKTDRPLLLDPMGNLLPENLLFERITTLLQMREPYYLQADFFVSTDDRGIEETVAEILKKLEGKIA</sequence>
<dbReference type="PROSITE" id="PS01128">
    <property type="entry name" value="SHIKIMATE_KINASE"/>
    <property type="match status" value="1"/>
</dbReference>
<organism evidence="12 13">
    <name type="scientific">Candidatus Chryseopegocella kryptomonas</name>
    <dbReference type="NCBI Taxonomy" id="1633643"/>
    <lineage>
        <taxon>Bacteria</taxon>
        <taxon>Pseudomonadati</taxon>
        <taxon>Candidatus Kryptoniota</taxon>
        <taxon>Candidatus Chryseopegocella</taxon>
    </lineage>
</organism>
<dbReference type="InterPro" id="IPR000623">
    <property type="entry name" value="Shikimate_kinase/TSH1"/>
</dbReference>
<evidence type="ECO:0000313" key="13">
    <source>
        <dbReference type="Proteomes" id="UP000199197"/>
    </source>
</evidence>
<dbReference type="GO" id="GO:0009423">
    <property type="term" value="P:chorismate biosynthetic process"/>
    <property type="evidence" value="ECO:0007669"/>
    <property type="project" value="UniProtKB-UniRule"/>
</dbReference>
<dbReference type="GO" id="GO:0008652">
    <property type="term" value="P:amino acid biosynthetic process"/>
    <property type="evidence" value="ECO:0007669"/>
    <property type="project" value="UniProtKB-KW"/>
</dbReference>
<feature type="binding site" evidence="11">
    <location>
        <position position="163"/>
    </location>
    <ligand>
        <name>ATP</name>
        <dbReference type="ChEBI" id="CHEBI:30616"/>
    </ligand>
</feature>
<evidence type="ECO:0000256" key="5">
    <source>
        <dbReference type="ARBA" id="ARBA00022679"/>
    </source>
</evidence>
<dbReference type="InterPro" id="IPR027417">
    <property type="entry name" value="P-loop_NTPase"/>
</dbReference>
<dbReference type="InterPro" id="IPR031322">
    <property type="entry name" value="Shikimate/glucono_kinase"/>
</dbReference>
<evidence type="ECO:0000256" key="1">
    <source>
        <dbReference type="ARBA" id="ARBA00004842"/>
    </source>
</evidence>
<feature type="binding site" evidence="11">
    <location>
        <position position="147"/>
    </location>
    <ligand>
        <name>substrate</name>
    </ligand>
</feature>
<keyword evidence="13" id="KW-1185">Reference proteome</keyword>
<keyword evidence="6 11" id="KW-0547">Nucleotide-binding</keyword>
<dbReference type="UniPathway" id="UPA00053">
    <property type="reaction ID" value="UER00088"/>
</dbReference>
<evidence type="ECO:0000256" key="10">
    <source>
        <dbReference type="ARBA" id="ARBA00048567"/>
    </source>
</evidence>
<proteinExistence type="inferred from homology"/>
<evidence type="ECO:0000256" key="3">
    <source>
        <dbReference type="ARBA" id="ARBA00012154"/>
    </source>
</evidence>
<evidence type="ECO:0000256" key="8">
    <source>
        <dbReference type="ARBA" id="ARBA00022840"/>
    </source>
</evidence>
<dbReference type="CDD" id="cd00464">
    <property type="entry name" value="SK"/>
    <property type="match status" value="1"/>
</dbReference>
<protein>
    <recommendedName>
        <fullName evidence="3 11">Shikimate kinase</fullName>
        <shortName evidence="11">SK</shortName>
        <ecNumber evidence="3 11">2.7.1.71</ecNumber>
    </recommendedName>
</protein>
<dbReference type="HAMAP" id="MF_00109">
    <property type="entry name" value="Shikimate_kinase"/>
    <property type="match status" value="1"/>
</dbReference>
<dbReference type="Gene3D" id="3.40.50.300">
    <property type="entry name" value="P-loop containing nucleotide triphosphate hydrolases"/>
    <property type="match status" value="1"/>
</dbReference>
<dbReference type="AlphaFoldDB" id="A0A0P1N076"/>
<comment type="subunit">
    <text evidence="11">Monomer.</text>
</comment>
<comment type="cofactor">
    <cofactor evidence="11">
        <name>Mg(2+)</name>
        <dbReference type="ChEBI" id="CHEBI:18420"/>
    </cofactor>
    <text evidence="11">Binds 1 Mg(2+) ion per subunit.</text>
</comment>
<gene>
    <name evidence="11" type="primary">aroK</name>
    <name evidence="12" type="ORF">JGI23_01083</name>
</gene>
<evidence type="ECO:0000256" key="2">
    <source>
        <dbReference type="ARBA" id="ARBA00006997"/>
    </source>
</evidence>
<feature type="binding site" evidence="11">
    <location>
        <position position="59"/>
    </location>
    <ligand>
        <name>substrate</name>
    </ligand>
</feature>
<dbReference type="GO" id="GO:0005829">
    <property type="term" value="C:cytosol"/>
    <property type="evidence" value="ECO:0007669"/>
    <property type="project" value="TreeGrafter"/>
</dbReference>
<dbReference type="InterPro" id="IPR023000">
    <property type="entry name" value="Shikimate_kinase_CS"/>
</dbReference>
<reference evidence="13" key="1">
    <citation type="submission" date="2015-11" db="EMBL/GenBank/DDBJ databases">
        <authorList>
            <person name="Varghese N."/>
        </authorList>
    </citation>
    <scope>NUCLEOTIDE SEQUENCE [LARGE SCALE GENOMIC DNA]</scope>
    <source>
        <strain evidence="13">JGI-23</strain>
    </source>
</reference>